<comment type="subcellular location">
    <subcellularLocation>
        <location evidence="1">Periplasm</location>
    </subcellularLocation>
</comment>
<dbReference type="InterPro" id="IPR006059">
    <property type="entry name" value="SBP"/>
</dbReference>
<keyword evidence="5 7" id="KW-0732">Signal</keyword>
<dbReference type="PANTHER" id="PTHR30006:SF3">
    <property type="entry name" value="THIAMINE-BINDING PERIPLASMIC PROTEIN"/>
    <property type="match status" value="1"/>
</dbReference>
<dbReference type="NCBIfam" id="TIGR01254">
    <property type="entry name" value="sfuA"/>
    <property type="match status" value="1"/>
</dbReference>
<evidence type="ECO:0000313" key="8">
    <source>
        <dbReference type="EMBL" id="SMB84819.1"/>
    </source>
</evidence>
<dbReference type="GO" id="GO:0030288">
    <property type="term" value="C:outer membrane-bounded periplasmic space"/>
    <property type="evidence" value="ECO:0007669"/>
    <property type="project" value="InterPro"/>
</dbReference>
<dbReference type="SUPFAM" id="SSF53850">
    <property type="entry name" value="Periplasmic binding protein-like II"/>
    <property type="match status" value="1"/>
</dbReference>
<dbReference type="Gene3D" id="3.40.190.10">
    <property type="entry name" value="Periplasmic binding protein-like II"/>
    <property type="match status" value="2"/>
</dbReference>
<keyword evidence="6" id="KW-0574">Periplasm</keyword>
<organism evidence="8 9">
    <name type="scientific">Pasteurella testudinis DSM 23072</name>
    <dbReference type="NCBI Taxonomy" id="1122938"/>
    <lineage>
        <taxon>Bacteria</taxon>
        <taxon>Pseudomonadati</taxon>
        <taxon>Pseudomonadota</taxon>
        <taxon>Gammaproteobacteria</taxon>
        <taxon>Pasteurellales</taxon>
        <taxon>Pasteurellaceae</taxon>
        <taxon>Pasteurella</taxon>
    </lineage>
</organism>
<dbReference type="Proteomes" id="UP000192408">
    <property type="component" value="Unassembled WGS sequence"/>
</dbReference>
<sequence length="335" mass="37672">MFALNAKKFNRILLSSALLFSAAFAFGATKPSLTVYSYDSFTSDWGPGPKLKHAFEAQCQCELKFVPFEDGVTMLNRLYLEKGGKADVLVGLDNNQLAGARQSGLFAENNVDLSRLALPIEWTDRTFMPYDYGQYAFIYDQEKLTNPPQSLTELVARQDLKVIYQDPRTSTVGRGLLAWINAVYPQDQVADAWQNLAKHTVTVGKGWSETYGAFLKDEADMVLSYNTSPLYHQIHEQKSHYAAAEFSEGHIVQIELAAKLKKSAQPELADQFLAFLLTPEAQQTIALHNIMLPVIKTDVEPHFDRFQAAKTLAIPFPNREESKAQIQVWQQALSR</sequence>
<gene>
    <name evidence="8" type="ORF">SAMN05660772_02358</name>
</gene>
<proteinExistence type="inferred from homology"/>
<dbReference type="Pfam" id="PF13416">
    <property type="entry name" value="SBP_bac_8"/>
    <property type="match status" value="1"/>
</dbReference>
<accession>A0A1W1UUZ8</accession>
<name>A0A1W1UUZ8_9PAST</name>
<dbReference type="GO" id="GO:0030976">
    <property type="term" value="F:thiamine pyrophosphate binding"/>
    <property type="evidence" value="ECO:0007669"/>
    <property type="project" value="TreeGrafter"/>
</dbReference>
<dbReference type="RefSeq" id="WP_084257034.1">
    <property type="nucleotide sequence ID" value="NZ_FWWV01000016.1"/>
</dbReference>
<feature type="signal peptide" evidence="7">
    <location>
        <begin position="1"/>
        <end position="27"/>
    </location>
</feature>
<dbReference type="InterPro" id="IPR005948">
    <property type="entry name" value="ThiB-like"/>
</dbReference>
<protein>
    <recommendedName>
        <fullName evidence="3">Thiamine-binding periplasmic protein</fullName>
    </recommendedName>
</protein>
<evidence type="ECO:0000256" key="1">
    <source>
        <dbReference type="ARBA" id="ARBA00004418"/>
    </source>
</evidence>
<evidence type="ECO:0000256" key="5">
    <source>
        <dbReference type="ARBA" id="ARBA00022729"/>
    </source>
</evidence>
<dbReference type="CDD" id="cd13545">
    <property type="entry name" value="PBP2_TbpA"/>
    <property type="match status" value="1"/>
</dbReference>
<evidence type="ECO:0000256" key="3">
    <source>
        <dbReference type="ARBA" id="ARBA00019815"/>
    </source>
</evidence>
<reference evidence="9" key="1">
    <citation type="submission" date="2017-04" db="EMBL/GenBank/DDBJ databases">
        <authorList>
            <person name="Varghese N."/>
            <person name="Submissions S."/>
        </authorList>
    </citation>
    <scope>NUCLEOTIDE SEQUENCE [LARGE SCALE GENOMIC DNA]</scope>
    <source>
        <strain evidence="9">DSM 23072</strain>
    </source>
</reference>
<dbReference type="AlphaFoldDB" id="A0A1W1UUZ8"/>
<evidence type="ECO:0000256" key="7">
    <source>
        <dbReference type="SAM" id="SignalP"/>
    </source>
</evidence>
<evidence type="ECO:0000313" key="9">
    <source>
        <dbReference type="Proteomes" id="UP000192408"/>
    </source>
</evidence>
<evidence type="ECO:0000256" key="4">
    <source>
        <dbReference type="ARBA" id="ARBA00022448"/>
    </source>
</evidence>
<dbReference type="EMBL" id="FWWV01000016">
    <property type="protein sequence ID" value="SMB84819.1"/>
    <property type="molecule type" value="Genomic_DNA"/>
</dbReference>
<comment type="similarity">
    <text evidence="2">Belongs to the bacterial solute-binding protein 1 family.</text>
</comment>
<evidence type="ECO:0000256" key="2">
    <source>
        <dbReference type="ARBA" id="ARBA00008520"/>
    </source>
</evidence>
<dbReference type="InterPro" id="IPR005967">
    <property type="entry name" value="ThiB"/>
</dbReference>
<evidence type="ECO:0000256" key="6">
    <source>
        <dbReference type="ARBA" id="ARBA00022764"/>
    </source>
</evidence>
<dbReference type="PANTHER" id="PTHR30006">
    <property type="entry name" value="THIAMINE-BINDING PERIPLASMIC PROTEIN-RELATED"/>
    <property type="match status" value="1"/>
</dbReference>
<dbReference type="GO" id="GO:0015888">
    <property type="term" value="P:thiamine transport"/>
    <property type="evidence" value="ECO:0007669"/>
    <property type="project" value="InterPro"/>
</dbReference>
<dbReference type="NCBIfam" id="TIGR01276">
    <property type="entry name" value="thiB"/>
    <property type="match status" value="1"/>
</dbReference>
<feature type="chain" id="PRO_5010704156" description="Thiamine-binding periplasmic protein" evidence="7">
    <location>
        <begin position="28"/>
        <end position="335"/>
    </location>
</feature>
<keyword evidence="4" id="KW-0813">Transport</keyword>
<dbReference type="STRING" id="1122938.SAMN05660772_02358"/>
<dbReference type="GO" id="GO:0030975">
    <property type="term" value="F:thiamine binding"/>
    <property type="evidence" value="ECO:0007669"/>
    <property type="project" value="InterPro"/>
</dbReference>
<keyword evidence="9" id="KW-1185">Reference proteome</keyword>